<feature type="transmembrane region" description="Helical" evidence="1">
    <location>
        <begin position="45"/>
        <end position="62"/>
    </location>
</feature>
<feature type="transmembrane region" description="Helical" evidence="1">
    <location>
        <begin position="15"/>
        <end position="33"/>
    </location>
</feature>
<feature type="non-terminal residue" evidence="2">
    <location>
        <position position="1"/>
    </location>
</feature>
<organism evidence="2">
    <name type="scientific">marine sediment metagenome</name>
    <dbReference type="NCBI Taxonomy" id="412755"/>
    <lineage>
        <taxon>unclassified sequences</taxon>
        <taxon>metagenomes</taxon>
        <taxon>ecological metagenomes</taxon>
    </lineage>
</organism>
<dbReference type="EMBL" id="BARU01022315">
    <property type="protein sequence ID" value="GAH55425.1"/>
    <property type="molecule type" value="Genomic_DNA"/>
</dbReference>
<protein>
    <submittedName>
        <fullName evidence="2">Uncharacterized protein</fullName>
    </submittedName>
</protein>
<sequence>LSSCGERVEVRPVDWLGFCLAGFIVVVSFCMAGRHIAESGYKSHFSWLLFGAGYVLAVALFARCLWKSTRTAEAAADAQQMEKADSE</sequence>
<name>X1HEC8_9ZZZZ</name>
<keyword evidence="1" id="KW-0812">Transmembrane</keyword>
<dbReference type="AlphaFoldDB" id="X1HEC8"/>
<keyword evidence="1" id="KW-0472">Membrane</keyword>
<proteinExistence type="predicted"/>
<reference evidence="2" key="1">
    <citation type="journal article" date="2014" name="Front. Microbiol.">
        <title>High frequency of phylogenetically diverse reductive dehalogenase-homologous genes in deep subseafloor sedimentary metagenomes.</title>
        <authorList>
            <person name="Kawai M."/>
            <person name="Futagami T."/>
            <person name="Toyoda A."/>
            <person name="Takaki Y."/>
            <person name="Nishi S."/>
            <person name="Hori S."/>
            <person name="Arai W."/>
            <person name="Tsubouchi T."/>
            <person name="Morono Y."/>
            <person name="Uchiyama I."/>
            <person name="Ito T."/>
            <person name="Fujiyama A."/>
            <person name="Inagaki F."/>
            <person name="Takami H."/>
        </authorList>
    </citation>
    <scope>NUCLEOTIDE SEQUENCE</scope>
    <source>
        <strain evidence="2">Expedition CK06-06</strain>
    </source>
</reference>
<keyword evidence="1" id="KW-1133">Transmembrane helix</keyword>
<evidence type="ECO:0000313" key="2">
    <source>
        <dbReference type="EMBL" id="GAH55425.1"/>
    </source>
</evidence>
<accession>X1HEC8</accession>
<gene>
    <name evidence="2" type="ORF">S03H2_36380</name>
</gene>
<evidence type="ECO:0000256" key="1">
    <source>
        <dbReference type="SAM" id="Phobius"/>
    </source>
</evidence>
<comment type="caution">
    <text evidence="2">The sequence shown here is derived from an EMBL/GenBank/DDBJ whole genome shotgun (WGS) entry which is preliminary data.</text>
</comment>